<comment type="caution">
    <text evidence="1">The sequence shown here is derived from an EMBL/GenBank/DDBJ whole genome shotgun (WGS) entry which is preliminary data.</text>
</comment>
<name>A0AAN7Y4P7_ELEMC</name>
<reference evidence="1 2" key="1">
    <citation type="journal article" date="2023" name="Genes (Basel)">
        <title>Chromosome-Level Genome Assembly and Circadian Gene Repertoire of the Patagonia Blennie Eleginops maclovinus-The Closest Ancestral Proxy of Antarctic Cryonotothenioids.</title>
        <authorList>
            <person name="Cheng C.C."/>
            <person name="Rivera-Colon A.G."/>
            <person name="Minhas B.F."/>
            <person name="Wilson L."/>
            <person name="Rayamajhi N."/>
            <person name="Vargas-Chacoff L."/>
            <person name="Catchen J.M."/>
        </authorList>
    </citation>
    <scope>NUCLEOTIDE SEQUENCE [LARGE SCALE GENOMIC DNA]</scope>
    <source>
        <strain evidence="1">JMC-PN-2008</strain>
    </source>
</reference>
<evidence type="ECO:0000313" key="1">
    <source>
        <dbReference type="EMBL" id="KAK5871172.1"/>
    </source>
</evidence>
<protein>
    <submittedName>
        <fullName evidence="1">Uncharacterized protein</fullName>
    </submittedName>
</protein>
<keyword evidence="2" id="KW-1185">Reference proteome</keyword>
<organism evidence="1 2">
    <name type="scientific">Eleginops maclovinus</name>
    <name type="common">Patagonian blennie</name>
    <name type="synonym">Eleginus maclovinus</name>
    <dbReference type="NCBI Taxonomy" id="56733"/>
    <lineage>
        <taxon>Eukaryota</taxon>
        <taxon>Metazoa</taxon>
        <taxon>Chordata</taxon>
        <taxon>Craniata</taxon>
        <taxon>Vertebrata</taxon>
        <taxon>Euteleostomi</taxon>
        <taxon>Actinopterygii</taxon>
        <taxon>Neopterygii</taxon>
        <taxon>Teleostei</taxon>
        <taxon>Neoteleostei</taxon>
        <taxon>Acanthomorphata</taxon>
        <taxon>Eupercaria</taxon>
        <taxon>Perciformes</taxon>
        <taxon>Notothenioidei</taxon>
        <taxon>Eleginopidae</taxon>
        <taxon>Eleginops</taxon>
    </lineage>
</organism>
<dbReference type="EMBL" id="JAUZQC010000005">
    <property type="protein sequence ID" value="KAK5871172.1"/>
    <property type="molecule type" value="Genomic_DNA"/>
</dbReference>
<accession>A0AAN7Y4P7</accession>
<dbReference type="AlphaFoldDB" id="A0AAN7Y4P7"/>
<dbReference type="Proteomes" id="UP001346869">
    <property type="component" value="Unassembled WGS sequence"/>
</dbReference>
<reference evidence="1 2" key="2">
    <citation type="journal article" date="2023" name="Mol. Biol. Evol.">
        <title>Genomics of Secondarily Temperate Adaptation in the Only Non-Antarctic Icefish.</title>
        <authorList>
            <person name="Rivera-Colon A.G."/>
            <person name="Rayamajhi N."/>
            <person name="Minhas B.F."/>
            <person name="Madrigal G."/>
            <person name="Bilyk K.T."/>
            <person name="Yoon V."/>
            <person name="Hune M."/>
            <person name="Gregory S."/>
            <person name="Cheng C.H.C."/>
            <person name="Catchen J.M."/>
        </authorList>
    </citation>
    <scope>NUCLEOTIDE SEQUENCE [LARGE SCALE GENOMIC DNA]</scope>
    <source>
        <strain evidence="1">JMC-PN-2008</strain>
    </source>
</reference>
<evidence type="ECO:0000313" key="2">
    <source>
        <dbReference type="Proteomes" id="UP001346869"/>
    </source>
</evidence>
<gene>
    <name evidence="1" type="ORF">PBY51_004066</name>
</gene>
<proteinExistence type="predicted"/>
<sequence length="76" mass="8391">MHCNMLALASSEPEERRGPYSEWIRSAVKYAGCGHWLALTDFTLSQVSRHVCLSIVSGQQLPLQGAGHFYKGCPVL</sequence>